<evidence type="ECO:0000313" key="2">
    <source>
        <dbReference type="EMBL" id="BAA80904.1"/>
    </source>
</evidence>
<dbReference type="eggNOG" id="arCOG01824">
    <property type="taxonomic scope" value="Archaea"/>
</dbReference>
<dbReference type="KEGG" id="ape:APE_1899"/>
<dbReference type="EnsemblBacteria" id="BAA80904">
    <property type="protein sequence ID" value="BAA80904"/>
    <property type="gene ID" value="APE_1899"/>
</dbReference>
<keyword evidence="3" id="KW-1185">Reference proteome</keyword>
<keyword evidence="1" id="KW-0472">Membrane</keyword>
<organism evidence="2 3">
    <name type="scientific">Aeropyrum pernix (strain ATCC 700893 / DSM 11879 / JCM 9820 / NBRC 100138 / K1)</name>
    <dbReference type="NCBI Taxonomy" id="272557"/>
    <lineage>
        <taxon>Archaea</taxon>
        <taxon>Thermoproteota</taxon>
        <taxon>Thermoprotei</taxon>
        <taxon>Desulfurococcales</taxon>
        <taxon>Desulfurococcaceae</taxon>
        <taxon>Aeropyrum</taxon>
    </lineage>
</organism>
<sequence length="182" mass="19621">MGVSSTISGALVGIGLVAVLALIGGHLISSIDMLVADSFNEKLLKESVDEGIELQVISVSMDLFNIPESIELRNTGSQAVWDFPNSDLILVFKNTTTGITLTLPLDYGAEWAPVLVGRLDADVGTTYVVYTEGEPVYPGETVVIDINLDQNTKNTIVSLGLDEVTIIFAYSTGFRTLFSYLR</sequence>
<protein>
    <submittedName>
        <fullName evidence="2">Uncharacterized protein</fullName>
    </submittedName>
</protein>
<gene>
    <name evidence="2" type="ordered locus">APE_1899</name>
</gene>
<dbReference type="RefSeq" id="WP_010866671.1">
    <property type="nucleotide sequence ID" value="NC_000854.2"/>
</dbReference>
<evidence type="ECO:0000256" key="1">
    <source>
        <dbReference type="SAM" id="Phobius"/>
    </source>
</evidence>
<proteinExistence type="predicted"/>
<dbReference type="EMBL" id="BA000002">
    <property type="protein sequence ID" value="BAA80904.1"/>
    <property type="molecule type" value="Genomic_DNA"/>
</dbReference>
<dbReference type="Proteomes" id="UP000002518">
    <property type="component" value="Chromosome"/>
</dbReference>
<accession>Q9YAP4</accession>
<keyword evidence="1" id="KW-1133">Transmembrane helix</keyword>
<dbReference type="STRING" id="272557.APE_1899"/>
<dbReference type="AlphaFoldDB" id="Q9YAP4"/>
<name>Q9YAP4_AERPE</name>
<feature type="transmembrane region" description="Helical" evidence="1">
    <location>
        <begin position="6"/>
        <end position="28"/>
    </location>
</feature>
<dbReference type="PIR" id="C72577">
    <property type="entry name" value="C72577"/>
</dbReference>
<keyword evidence="1" id="KW-0812">Transmembrane</keyword>
<dbReference type="GeneID" id="1446329"/>
<evidence type="ECO:0000313" key="3">
    <source>
        <dbReference type="Proteomes" id="UP000002518"/>
    </source>
</evidence>
<reference evidence="2 3" key="1">
    <citation type="journal article" date="1999" name="DNA Res.">
        <title>Complete genome sequence of an aerobic hyper-thermophilic crenarchaeon, Aeropyrum pernix K1.</title>
        <authorList>
            <person name="Kawarabayasi Y."/>
            <person name="Hino Y."/>
            <person name="Horikawa H."/>
            <person name="Yamazaki S."/>
            <person name="Haikawa Y."/>
            <person name="Jin-no K."/>
            <person name="Takahashi M."/>
            <person name="Sekine M."/>
            <person name="Baba S."/>
            <person name="Ankai A."/>
            <person name="Kosugi H."/>
            <person name="Hosoyama A."/>
            <person name="Fukui S."/>
            <person name="Nagai Y."/>
            <person name="Nishijima K."/>
            <person name="Nakazawa H."/>
            <person name="Takamiya M."/>
            <person name="Masuda S."/>
            <person name="Funahashi T."/>
            <person name="Tanaka T."/>
            <person name="Kudoh Y."/>
            <person name="Yamazaki J."/>
            <person name="Kushida N."/>
            <person name="Oguchi A."/>
            <person name="Aoki K."/>
            <person name="Kubota K."/>
            <person name="Nakamura Y."/>
            <person name="Nomura N."/>
            <person name="Sako Y."/>
            <person name="Kikuchi H."/>
        </authorList>
    </citation>
    <scope>NUCLEOTIDE SEQUENCE [LARGE SCALE GENOMIC DNA]</scope>
    <source>
        <strain evidence="3">ATCC 700893 / DSM 11879 / JCM 9820 / NBRC 100138 / K1</strain>
    </source>
</reference>